<evidence type="ECO:0000313" key="3">
    <source>
        <dbReference type="WBParaSite" id="SBAD_0001026401-mRNA-1"/>
    </source>
</evidence>
<dbReference type="WBParaSite" id="SBAD_0001026401-mRNA-1">
    <property type="protein sequence ID" value="SBAD_0001026401-mRNA-1"/>
    <property type="gene ID" value="SBAD_0001026401"/>
</dbReference>
<sequence>MLTLREAQNYQLITILLLERYCVKMEYQTKIWLSHQPEDHMGCLRRIAGLMRLDRVRSSVIRESYRVQPLLLQNEKSELRWFGRVFRMPIERKVKKVLLAPVIG</sequence>
<dbReference type="OrthoDB" id="424543at2759"/>
<organism evidence="3">
    <name type="scientific">Soboliphyme baturini</name>
    <dbReference type="NCBI Taxonomy" id="241478"/>
    <lineage>
        <taxon>Eukaryota</taxon>
        <taxon>Metazoa</taxon>
        <taxon>Ecdysozoa</taxon>
        <taxon>Nematoda</taxon>
        <taxon>Enoplea</taxon>
        <taxon>Dorylaimia</taxon>
        <taxon>Dioctophymatida</taxon>
        <taxon>Dioctophymatoidea</taxon>
        <taxon>Soboliphymatidae</taxon>
        <taxon>Soboliphyme</taxon>
    </lineage>
</organism>
<reference evidence="3" key="1">
    <citation type="submission" date="2016-06" db="UniProtKB">
        <authorList>
            <consortium name="WormBaseParasite"/>
        </authorList>
    </citation>
    <scope>IDENTIFICATION</scope>
</reference>
<dbReference type="EMBL" id="UZAM01013343">
    <property type="protein sequence ID" value="VDP27212.1"/>
    <property type="molecule type" value="Genomic_DNA"/>
</dbReference>
<accession>A0A183J215</accession>
<evidence type="ECO:0000313" key="2">
    <source>
        <dbReference type="Proteomes" id="UP000270296"/>
    </source>
</evidence>
<proteinExistence type="predicted"/>
<dbReference type="AlphaFoldDB" id="A0A183J215"/>
<keyword evidence="2" id="KW-1185">Reference proteome</keyword>
<protein>
    <submittedName>
        <fullName evidence="3">Transposase</fullName>
    </submittedName>
</protein>
<dbReference type="Proteomes" id="UP000270296">
    <property type="component" value="Unassembled WGS sequence"/>
</dbReference>
<name>A0A183J215_9BILA</name>
<reference evidence="1 2" key="2">
    <citation type="submission" date="2018-11" db="EMBL/GenBank/DDBJ databases">
        <authorList>
            <consortium name="Pathogen Informatics"/>
        </authorList>
    </citation>
    <scope>NUCLEOTIDE SEQUENCE [LARGE SCALE GENOMIC DNA]</scope>
</reference>
<evidence type="ECO:0000313" key="1">
    <source>
        <dbReference type="EMBL" id="VDP27212.1"/>
    </source>
</evidence>
<gene>
    <name evidence="1" type="ORF">SBAD_LOCUS9913</name>
</gene>